<evidence type="ECO:0000313" key="3">
    <source>
        <dbReference type="EnsemblMetazoa" id="XP_037875396.1"/>
    </source>
</evidence>
<feature type="compositionally biased region" description="Low complexity" evidence="1">
    <location>
        <begin position="229"/>
        <end position="240"/>
    </location>
</feature>
<feature type="region of interest" description="Disordered" evidence="1">
    <location>
        <begin position="493"/>
        <end position="572"/>
    </location>
</feature>
<feature type="compositionally biased region" description="Low complexity" evidence="1">
    <location>
        <begin position="530"/>
        <end position="541"/>
    </location>
</feature>
<feature type="compositionally biased region" description="Gly residues" evidence="1">
    <location>
        <begin position="542"/>
        <end position="557"/>
    </location>
</feature>
<feature type="region of interest" description="Disordered" evidence="1">
    <location>
        <begin position="1163"/>
        <end position="1306"/>
    </location>
</feature>
<reference evidence="3" key="2">
    <citation type="submission" date="2022-06" db="UniProtKB">
        <authorList>
            <consortium name="EnsemblMetazoa"/>
        </authorList>
    </citation>
    <scope>IDENTIFICATION</scope>
    <source>
        <strain evidence="3">p50T (Dazao)</strain>
    </source>
</reference>
<feature type="region of interest" description="Disordered" evidence="1">
    <location>
        <begin position="85"/>
        <end position="105"/>
    </location>
</feature>
<feature type="compositionally biased region" description="Pro residues" evidence="1">
    <location>
        <begin position="246"/>
        <end position="261"/>
    </location>
</feature>
<feature type="compositionally biased region" description="Basic and acidic residues" evidence="1">
    <location>
        <begin position="1167"/>
        <end position="1180"/>
    </location>
</feature>
<evidence type="ECO:0000256" key="1">
    <source>
        <dbReference type="SAM" id="MobiDB-lite"/>
    </source>
</evidence>
<feature type="region of interest" description="Disordered" evidence="1">
    <location>
        <begin position="179"/>
        <end position="429"/>
    </location>
</feature>
<reference evidence="4" key="1">
    <citation type="journal article" date="2008" name="Insect Biochem. Mol. Biol.">
        <title>The genome of a lepidopteran model insect, the silkworm Bombyx mori.</title>
        <authorList>
            <consortium name="International Silkworm Genome Consortium"/>
        </authorList>
    </citation>
    <scope>NUCLEOTIDE SEQUENCE [LARGE SCALE GENOMIC DNA]</scope>
    <source>
        <strain evidence="4">p50T</strain>
    </source>
</reference>
<proteinExistence type="predicted"/>
<feature type="compositionally biased region" description="Polar residues" evidence="1">
    <location>
        <begin position="966"/>
        <end position="976"/>
    </location>
</feature>
<dbReference type="RefSeq" id="XP_037875396.1">
    <property type="nucleotide sequence ID" value="XM_038019468.2"/>
</dbReference>
<dbReference type="KEGG" id="bmor:110384725"/>
<sequence length="1306" mass="136960">MDMNNNTDYLRNLAPKWSLAGDEKLLELLQSTHQNIVSKSQNVNQMLSEMSAGLNDANISLQNVNNRFMSLSNSQFIESRVYEDESDTAPEAAEIKDPPKPSVIPPDIAKLKHSLSILERLHDPVTILSDSDTDSDSDDERIPTVVLKPKDVYSCRPLPHVIGSQPWQDKWHAGLIVEDSDSDSDSSAREGARSPEYSASDSGGADQLPDRPCDEVPELPAAPDPPPAEVAAGLARRLAGTAPHGPQIPEPEPDYVPPPGPIVKTVYKPEVPQVGATFRDSPPPLDSPPRLDSPPPPDSDSSHENIFAELHRGGPGGRRPRAAADDLFDFTDPGAGPVPSHSGPGARRVGTPDTTPVSPGERGARPEGGAPAAAGTRKPIGGVPVFGVDVGAAAPGRDPRGAPPPGAGPGDRPGNENVDQTDASRTQTEIFDDLFSKKKDKVKQEKVVPKVDLFADSLFEDTDDIFTSGVHTEHKEKSIFEDDDELFAEVAAPAPRGAAPGSRGGGGAAAGGGGAVAGGGLFDSDDELFGDGATDPATSGAAGAGAGAGRAGAGAGRAGASTNTLKGTTKSIFDSDSDSDIFASVHAAAPAPHAPAMRPADSALIVNNGTNSYRSPSLFDDDDCDDTAQTLHTNDVTSAPNTLDKPDAALCTSSSEVETTAKPNAAPETVAAESSIMTNGAHSTLGTSNIVSQNNSKSKEVKHFNADTTTVLDPRPPADAQSPGGGLTRRVANGTLCATTERSDHDDGLTLPGAPPRADSTVDDNIPNEPPAAVGGAAGEAAVAAALNGAFANILTEPPAFEKKEFKNSNVNALFEDDSEDEGFFRRSDVPDEAPRDLAPGDLFLFMDEPPELDAGARGGAAPPSGAGGRGAASGTDANLTPTEVNEEYESERTSGGAVNIDEIDELFKASHSRSNLSTSNYLDIDIDADIFGPKVGTSAGSIASKNTTSKILDPDIIKEDPDISQKPSTLQSADVTTDDAREQGPFATSGRADTESKDVNEKDNKKSVNKVRSMNLPIDVAALLPGASPKKTIEVKPHGPSEGARRSPAGDDPELVKSVSFGGEPNAEVLDSTLSKQRARIQVKRRPSSRRARREAVRTSTIDINNSECSPDPAPSAAPHRAPRPQDAAVEANQPDVTHDYKSDLVKDQKITKVVYVLNDEDIFETENKRSNESDDDLFRGSARAAGSGGASRPPNTPPAPPAPPGETRAAWFDSDEELFGDTATDRGFGKTKPHRVDVMTSLFDGEDDDELFRGAPRDPAPRGPAPRSEHSGEYKPVIIKSSKETSRSTQPAYEDPLSLLGDDD</sequence>
<organism evidence="3 4">
    <name type="scientific">Bombyx mori</name>
    <name type="common">Silk moth</name>
    <dbReference type="NCBI Taxonomy" id="7091"/>
    <lineage>
        <taxon>Eukaryota</taxon>
        <taxon>Metazoa</taxon>
        <taxon>Ecdysozoa</taxon>
        <taxon>Arthropoda</taxon>
        <taxon>Hexapoda</taxon>
        <taxon>Insecta</taxon>
        <taxon>Pterygota</taxon>
        <taxon>Neoptera</taxon>
        <taxon>Endopterygota</taxon>
        <taxon>Lepidoptera</taxon>
        <taxon>Glossata</taxon>
        <taxon>Ditrysia</taxon>
        <taxon>Bombycoidea</taxon>
        <taxon>Bombycidae</taxon>
        <taxon>Bombycinae</taxon>
        <taxon>Bombyx</taxon>
    </lineage>
</organism>
<feature type="compositionally biased region" description="Basic residues" evidence="1">
    <location>
        <begin position="1078"/>
        <end position="1094"/>
    </location>
</feature>
<dbReference type="CTD" id="37331"/>
<feature type="region of interest" description="Disordered" evidence="1">
    <location>
        <begin position="709"/>
        <end position="764"/>
    </location>
</feature>
<feature type="domain" description="FAM21/CAPZIP" evidence="2">
    <location>
        <begin position="1004"/>
        <end position="1110"/>
    </location>
</feature>
<feature type="compositionally biased region" description="Basic and acidic residues" evidence="1">
    <location>
        <begin position="993"/>
        <end position="1007"/>
    </location>
</feature>
<feature type="region of interest" description="Disordered" evidence="1">
    <location>
        <begin position="954"/>
        <end position="1146"/>
    </location>
</feature>
<feature type="compositionally biased region" description="Basic and acidic residues" evidence="1">
    <location>
        <begin position="954"/>
        <end position="964"/>
    </location>
</feature>
<feature type="region of interest" description="Disordered" evidence="1">
    <location>
        <begin position="848"/>
        <end position="898"/>
    </location>
</feature>
<dbReference type="InterPro" id="IPR029341">
    <property type="entry name" value="FAM21/CAPZIP"/>
</dbReference>
<dbReference type="Proteomes" id="UP000005204">
    <property type="component" value="Unassembled WGS sequence"/>
</dbReference>
<dbReference type="EnsemblMetazoa" id="XM_038019468.1">
    <property type="protein sequence ID" value="XP_037875396.1"/>
    <property type="gene ID" value="LOC110384725"/>
</dbReference>
<evidence type="ECO:0000313" key="4">
    <source>
        <dbReference type="Proteomes" id="UP000005204"/>
    </source>
</evidence>
<feature type="compositionally biased region" description="Basic and acidic residues" evidence="1">
    <location>
        <begin position="1253"/>
        <end position="1262"/>
    </location>
</feature>
<feature type="compositionally biased region" description="Low complexity" evidence="1">
    <location>
        <begin position="1181"/>
        <end position="1195"/>
    </location>
</feature>
<protein>
    <recommendedName>
        <fullName evidence="2">FAM21/CAPZIP domain-containing protein</fullName>
    </recommendedName>
</protein>
<accession>A0A8R2M5W2</accession>
<evidence type="ECO:0000259" key="2">
    <source>
        <dbReference type="Pfam" id="PF15255"/>
    </source>
</evidence>
<feature type="compositionally biased region" description="Polar residues" evidence="1">
    <location>
        <begin position="1100"/>
        <end position="1110"/>
    </location>
</feature>
<feature type="compositionally biased region" description="Gly residues" evidence="1">
    <location>
        <begin position="502"/>
        <end position="521"/>
    </location>
</feature>
<dbReference type="Pfam" id="PF15255">
    <property type="entry name" value="CAP-ZIP_m"/>
    <property type="match status" value="1"/>
</dbReference>
<keyword evidence="4" id="KW-1185">Reference proteome</keyword>
<name>A0A8R2M5W2_BOMMO</name>
<feature type="compositionally biased region" description="Polar residues" evidence="1">
    <location>
        <begin position="417"/>
        <end position="429"/>
    </location>
</feature>
<feature type="compositionally biased region" description="Pro residues" evidence="1">
    <location>
        <begin position="1196"/>
        <end position="1206"/>
    </location>
</feature>
<feature type="compositionally biased region" description="Basic and acidic residues" evidence="1">
    <location>
        <begin position="1032"/>
        <end position="1050"/>
    </location>
</feature>
<dbReference type="GeneID" id="110384725"/>
<feature type="compositionally biased region" description="Pro residues" evidence="1">
    <location>
        <begin position="281"/>
        <end position="298"/>
    </location>
</feature>